<gene>
    <name evidence="2" type="ORF">CASFOL_008107</name>
</gene>
<name>A0ABD3E271_9LAMI</name>
<evidence type="ECO:0000313" key="2">
    <source>
        <dbReference type="EMBL" id="KAL3647139.1"/>
    </source>
</evidence>
<dbReference type="AlphaFoldDB" id="A0ABD3E271"/>
<evidence type="ECO:0000313" key="3">
    <source>
        <dbReference type="Proteomes" id="UP001632038"/>
    </source>
</evidence>
<keyword evidence="1" id="KW-1133">Transmembrane helix</keyword>
<dbReference type="EMBL" id="JAVIJP010000009">
    <property type="protein sequence ID" value="KAL3647139.1"/>
    <property type="molecule type" value="Genomic_DNA"/>
</dbReference>
<protein>
    <submittedName>
        <fullName evidence="2">Uncharacterized protein</fullName>
    </submittedName>
</protein>
<reference evidence="3" key="1">
    <citation type="journal article" date="2024" name="IScience">
        <title>Strigolactones Initiate the Formation of Haustorium-like Structures in Castilleja.</title>
        <authorList>
            <person name="Buerger M."/>
            <person name="Peterson D."/>
            <person name="Chory J."/>
        </authorList>
    </citation>
    <scope>NUCLEOTIDE SEQUENCE [LARGE SCALE GENOMIC DNA]</scope>
</reference>
<dbReference type="Proteomes" id="UP001632038">
    <property type="component" value="Unassembled WGS sequence"/>
</dbReference>
<proteinExistence type="predicted"/>
<keyword evidence="3" id="KW-1185">Reference proteome</keyword>
<feature type="transmembrane region" description="Helical" evidence="1">
    <location>
        <begin position="20"/>
        <end position="37"/>
    </location>
</feature>
<sequence length="58" mass="6994">MRRRGSDFRRPSRRRIPNVFWLTLCGLLILLFIVLLSRENQQPDSRSVYAKIHEILQK</sequence>
<comment type="caution">
    <text evidence="2">The sequence shown here is derived from an EMBL/GenBank/DDBJ whole genome shotgun (WGS) entry which is preliminary data.</text>
</comment>
<evidence type="ECO:0000256" key="1">
    <source>
        <dbReference type="SAM" id="Phobius"/>
    </source>
</evidence>
<organism evidence="2 3">
    <name type="scientific">Castilleja foliolosa</name>
    <dbReference type="NCBI Taxonomy" id="1961234"/>
    <lineage>
        <taxon>Eukaryota</taxon>
        <taxon>Viridiplantae</taxon>
        <taxon>Streptophyta</taxon>
        <taxon>Embryophyta</taxon>
        <taxon>Tracheophyta</taxon>
        <taxon>Spermatophyta</taxon>
        <taxon>Magnoliopsida</taxon>
        <taxon>eudicotyledons</taxon>
        <taxon>Gunneridae</taxon>
        <taxon>Pentapetalae</taxon>
        <taxon>asterids</taxon>
        <taxon>lamiids</taxon>
        <taxon>Lamiales</taxon>
        <taxon>Orobanchaceae</taxon>
        <taxon>Pedicularideae</taxon>
        <taxon>Castillejinae</taxon>
        <taxon>Castilleja</taxon>
    </lineage>
</organism>
<accession>A0ABD3E271</accession>
<keyword evidence="1" id="KW-0472">Membrane</keyword>
<keyword evidence="1" id="KW-0812">Transmembrane</keyword>